<keyword evidence="1" id="KW-0496">Mitochondrion</keyword>
<gene>
    <name evidence="1" type="primary">orf370</name>
</gene>
<protein>
    <submittedName>
        <fullName evidence="1">Uncharacterized protein</fullName>
    </submittedName>
</protein>
<reference evidence="1" key="3">
    <citation type="submission" date="2019-03" db="EMBL/GenBank/DDBJ databases">
        <authorList>
            <person name="Zhang Y.Q."/>
        </authorList>
    </citation>
    <scope>NUCLEOTIDE SEQUENCE</scope>
    <source>
        <strain evidence="1">YMF1.01900</strain>
    </source>
</reference>
<proteinExistence type="predicted"/>
<dbReference type="GeneID" id="39697798"/>
<dbReference type="RefSeq" id="YP_009574420.1">
    <property type="nucleotide sequence ID" value="NC_041444.1"/>
</dbReference>
<accession>A0A482EA63</accession>
<dbReference type="EMBL" id="MK547645">
    <property type="protein sequence ID" value="QBM31688.1"/>
    <property type="molecule type" value="Genomic_DNA"/>
</dbReference>
<sequence>MNNKFQNDSFNSVSPNKKSINNNIISNDISDNNIDDKIIDNLNSDSSETQKKSSIDNIISEDNFSNINNNNPNFPSFPFNNKGIYQIANFLYQIDDEFFKQLATLNTFNTHVINFRYDRSLKPHLLIGPFHNDNSIYAMFSFNLTTLLDQNKKNNKHMYASIYNSTRIVPIDIKNMIGWLIRTETYILNIIYVDTISPLSDNFKNPHIIKKNFGIDEFSHPFSLTTAVYHIDNLFSLNDPNTLFFLKNLRNTLFIFNSGGFNSWKEISNKINKNSGLTVRGGSKNIRSLISPLQFRLCQTLLTMNIKVNDIISGFYTDEDNRFNSLDKKLFNNPKRSYHTISNNFKPYNKSFPLNSYNRSWFYNQNSKKY</sequence>
<organism evidence="1">
    <name type="scientific">Arthrobotrys musiformis</name>
    <dbReference type="NCBI Taxonomy" id="47236"/>
    <lineage>
        <taxon>Eukaryota</taxon>
        <taxon>Fungi</taxon>
        <taxon>Dikarya</taxon>
        <taxon>Ascomycota</taxon>
        <taxon>Pezizomycotina</taxon>
        <taxon>Orbiliomycetes</taxon>
        <taxon>Orbiliales</taxon>
        <taxon>Orbiliaceae</taxon>
        <taxon>Arthrobotrys</taxon>
    </lineage>
</organism>
<name>A0A482EA63_9PEZI</name>
<reference evidence="2" key="1">
    <citation type="journal article" date="2019" name="Mitochondrial DNA Part B Resour">
        <title>The complete mitochondrial genomes of the nematode-trapping fungus Arthrobotrys musiformis.</title>
        <authorList>
            <person name="Zhang Y.-Q."/>
            <person name="Yu Z.-F."/>
        </authorList>
    </citation>
    <scope>NUCLEOTIDE SEQUENCE</scope>
    <source>
        <strain evidence="2">YMF1.03721</strain>
    </source>
</reference>
<geneLocation type="mitochondrion" evidence="1"/>
<dbReference type="AlphaFoldDB" id="A0A482EA63"/>
<reference evidence="2" key="2">
    <citation type="submission" date="2019-02" db="EMBL/GenBank/DDBJ databases">
        <authorList>
            <person name="Zhang Y."/>
        </authorList>
    </citation>
    <scope>NUCLEOTIDE SEQUENCE</scope>
    <source>
        <strain evidence="2">YMF1.03721</strain>
    </source>
</reference>
<evidence type="ECO:0000313" key="2">
    <source>
        <dbReference type="EMBL" id="QBM31688.1"/>
    </source>
</evidence>
<dbReference type="EMBL" id="MK633966">
    <property type="protein sequence ID" value="QBM31537.1"/>
    <property type="molecule type" value="Genomic_DNA"/>
</dbReference>
<evidence type="ECO:0000313" key="1">
    <source>
        <dbReference type="EMBL" id="QBM31537.1"/>
    </source>
</evidence>